<name>A0ACB8RYS3_9AGAM</name>
<reference evidence="1" key="2">
    <citation type="journal article" date="2022" name="New Phytol.">
        <title>Evolutionary transition to the ectomycorrhizal habit in the genomes of a hyperdiverse lineage of mushroom-forming fungi.</title>
        <authorList>
            <person name="Looney B."/>
            <person name="Miyauchi S."/>
            <person name="Morin E."/>
            <person name="Drula E."/>
            <person name="Courty P.E."/>
            <person name="Kohler A."/>
            <person name="Kuo A."/>
            <person name="LaButti K."/>
            <person name="Pangilinan J."/>
            <person name="Lipzen A."/>
            <person name="Riley R."/>
            <person name="Andreopoulos W."/>
            <person name="He G."/>
            <person name="Johnson J."/>
            <person name="Nolan M."/>
            <person name="Tritt A."/>
            <person name="Barry K.W."/>
            <person name="Grigoriev I.V."/>
            <person name="Nagy L.G."/>
            <person name="Hibbett D."/>
            <person name="Henrissat B."/>
            <person name="Matheny P.B."/>
            <person name="Labbe J."/>
            <person name="Martin F.M."/>
        </authorList>
    </citation>
    <scope>NUCLEOTIDE SEQUENCE</scope>
    <source>
        <strain evidence="1">FP105234-sp</strain>
    </source>
</reference>
<keyword evidence="2" id="KW-1185">Reference proteome</keyword>
<reference evidence="1" key="1">
    <citation type="submission" date="2021-02" db="EMBL/GenBank/DDBJ databases">
        <authorList>
            <consortium name="DOE Joint Genome Institute"/>
            <person name="Ahrendt S."/>
            <person name="Looney B.P."/>
            <person name="Miyauchi S."/>
            <person name="Morin E."/>
            <person name="Drula E."/>
            <person name="Courty P.E."/>
            <person name="Chicoki N."/>
            <person name="Fauchery L."/>
            <person name="Kohler A."/>
            <person name="Kuo A."/>
            <person name="Labutti K."/>
            <person name="Pangilinan J."/>
            <person name="Lipzen A."/>
            <person name="Riley R."/>
            <person name="Andreopoulos W."/>
            <person name="He G."/>
            <person name="Johnson J."/>
            <person name="Barry K.W."/>
            <person name="Grigoriev I.V."/>
            <person name="Nagy L."/>
            <person name="Hibbett D."/>
            <person name="Henrissat B."/>
            <person name="Matheny P.B."/>
            <person name="Labbe J."/>
            <person name="Martin F."/>
        </authorList>
    </citation>
    <scope>NUCLEOTIDE SEQUENCE</scope>
    <source>
        <strain evidence="1">FP105234-sp</strain>
    </source>
</reference>
<dbReference type="Proteomes" id="UP000814033">
    <property type="component" value="Unassembled WGS sequence"/>
</dbReference>
<organism evidence="1 2">
    <name type="scientific">Auriscalpium vulgare</name>
    <dbReference type="NCBI Taxonomy" id="40419"/>
    <lineage>
        <taxon>Eukaryota</taxon>
        <taxon>Fungi</taxon>
        <taxon>Dikarya</taxon>
        <taxon>Basidiomycota</taxon>
        <taxon>Agaricomycotina</taxon>
        <taxon>Agaricomycetes</taxon>
        <taxon>Russulales</taxon>
        <taxon>Auriscalpiaceae</taxon>
        <taxon>Auriscalpium</taxon>
    </lineage>
</organism>
<dbReference type="EMBL" id="MU275874">
    <property type="protein sequence ID" value="KAI0049333.1"/>
    <property type="molecule type" value="Genomic_DNA"/>
</dbReference>
<accession>A0ACB8RYS3</accession>
<evidence type="ECO:0000313" key="2">
    <source>
        <dbReference type="Proteomes" id="UP000814033"/>
    </source>
</evidence>
<proteinExistence type="predicted"/>
<comment type="caution">
    <text evidence="1">The sequence shown here is derived from an EMBL/GenBank/DDBJ whole genome shotgun (WGS) entry which is preliminary data.</text>
</comment>
<protein>
    <submittedName>
        <fullName evidence="1">Uncharacterized protein</fullName>
    </submittedName>
</protein>
<gene>
    <name evidence="1" type="ORF">FA95DRAFT_891879</name>
</gene>
<sequence length="124" mass="13549">MLCMKSLATKLGLGALVRLSALDGVLCLRRPPSRELALPSNPTGYLRERLLRSALAMENENFTGDSEPARGIALLHVHQLPSVVFFDSVTMPRTERATNRVDSVLPVPETVHITCSGLCLPRTL</sequence>
<evidence type="ECO:0000313" key="1">
    <source>
        <dbReference type="EMBL" id="KAI0049333.1"/>
    </source>
</evidence>